<dbReference type="InterPro" id="IPR052204">
    <property type="entry name" value="PpiC/parvulin_rotamase"/>
</dbReference>
<evidence type="ECO:0000256" key="2">
    <source>
        <dbReference type="RuleBase" id="RU363014"/>
    </source>
</evidence>
<reference evidence="4" key="1">
    <citation type="submission" date="2021-01" db="EMBL/GenBank/DDBJ databases">
        <authorList>
            <person name="Corre E."/>
            <person name="Pelletier E."/>
            <person name="Niang G."/>
            <person name="Scheremetjew M."/>
            <person name="Finn R."/>
            <person name="Kale V."/>
            <person name="Holt S."/>
            <person name="Cochrane G."/>
            <person name="Meng A."/>
            <person name="Brown T."/>
            <person name="Cohen L."/>
        </authorList>
    </citation>
    <scope>NUCLEOTIDE SEQUENCE</scope>
    <source>
        <strain evidence="4">CCMP281</strain>
    </source>
</reference>
<keyword evidence="2" id="KW-0732">Signal</keyword>
<feature type="chain" id="PRO_5031597636" description="Peptidyl-prolyl cis-trans isomerase" evidence="2">
    <location>
        <begin position="17"/>
        <end position="172"/>
    </location>
</feature>
<dbReference type="PANTHER" id="PTHR43629:SF2">
    <property type="entry name" value="RHODANESE-LIKE_PPIC DOMAIN-CONTAINING PROTEIN 12, CHLOROPLASTIC"/>
    <property type="match status" value="1"/>
</dbReference>
<protein>
    <recommendedName>
        <fullName evidence="2">Peptidyl-prolyl cis-trans isomerase</fullName>
        <ecNumber evidence="2">5.2.1.8</ecNumber>
    </recommendedName>
</protein>
<dbReference type="EC" id="5.2.1.8" evidence="2"/>
<feature type="domain" description="PpiC" evidence="3">
    <location>
        <begin position="55"/>
        <end position="154"/>
    </location>
</feature>
<proteinExistence type="predicted"/>
<evidence type="ECO:0000256" key="1">
    <source>
        <dbReference type="PROSITE-ProRule" id="PRU00278"/>
    </source>
</evidence>
<feature type="signal peptide" evidence="2">
    <location>
        <begin position="1"/>
        <end position="16"/>
    </location>
</feature>
<gene>
    <name evidence="4" type="ORF">HERI1096_LOCUS31252</name>
</gene>
<dbReference type="PROSITE" id="PS50198">
    <property type="entry name" value="PPIC_PPIASE_2"/>
    <property type="match status" value="1"/>
</dbReference>
<dbReference type="PANTHER" id="PTHR43629">
    <property type="entry name" value="PEPTIDYL-PROLYL CIS-TRANS ISOMERASE"/>
    <property type="match status" value="1"/>
</dbReference>
<comment type="catalytic activity">
    <reaction evidence="2">
        <text>[protein]-peptidylproline (omega=180) = [protein]-peptidylproline (omega=0)</text>
        <dbReference type="Rhea" id="RHEA:16237"/>
        <dbReference type="Rhea" id="RHEA-COMP:10747"/>
        <dbReference type="Rhea" id="RHEA-COMP:10748"/>
        <dbReference type="ChEBI" id="CHEBI:83833"/>
        <dbReference type="ChEBI" id="CHEBI:83834"/>
        <dbReference type="EC" id="5.2.1.8"/>
    </reaction>
</comment>
<keyword evidence="1 2" id="KW-0697">Rotamase</keyword>
<evidence type="ECO:0000259" key="3">
    <source>
        <dbReference type="PROSITE" id="PS50198"/>
    </source>
</evidence>
<dbReference type="GO" id="GO:0003755">
    <property type="term" value="F:peptidyl-prolyl cis-trans isomerase activity"/>
    <property type="evidence" value="ECO:0007669"/>
    <property type="project" value="UniProtKB-UniRule"/>
</dbReference>
<evidence type="ECO:0000313" key="4">
    <source>
        <dbReference type="EMBL" id="CAE0136455.1"/>
    </source>
</evidence>
<dbReference type="SUPFAM" id="SSF54534">
    <property type="entry name" value="FKBP-like"/>
    <property type="match status" value="1"/>
</dbReference>
<organism evidence="4">
    <name type="scientific">Haptolina ericina</name>
    <dbReference type="NCBI Taxonomy" id="156174"/>
    <lineage>
        <taxon>Eukaryota</taxon>
        <taxon>Haptista</taxon>
        <taxon>Haptophyta</taxon>
        <taxon>Prymnesiophyceae</taxon>
        <taxon>Prymnesiales</taxon>
        <taxon>Prymnesiaceae</taxon>
        <taxon>Haptolina</taxon>
    </lineage>
</organism>
<name>A0A7S3BIS7_9EUKA</name>
<sequence length="172" mass="18539">MLKAFLFTLVLGDVSALRIGLRSSSTHCAVPRSTPIQAGLFDAFAKAFSNEEFDDRNAKAQHILLKGGDEDTRAAAAETIKGQIESGELTFEAAAKQFSECPSRAEMPAGSLGQFSPGKMVAEFDEYIFNPKSAVGAIGIVETQFGTHLVKINERKENLDPSVQRVDGSPLF</sequence>
<dbReference type="InterPro" id="IPR000297">
    <property type="entry name" value="PPIase_PpiC"/>
</dbReference>
<dbReference type="Pfam" id="PF13616">
    <property type="entry name" value="Rotamase_3"/>
    <property type="match status" value="1"/>
</dbReference>
<dbReference type="Gene3D" id="3.10.50.40">
    <property type="match status" value="1"/>
</dbReference>
<accession>A0A7S3BIS7</accession>
<keyword evidence="1 2" id="KW-0413">Isomerase</keyword>
<dbReference type="AlphaFoldDB" id="A0A7S3BIS7"/>
<dbReference type="EMBL" id="HBHX01056665">
    <property type="protein sequence ID" value="CAE0136455.1"/>
    <property type="molecule type" value="Transcribed_RNA"/>
</dbReference>
<dbReference type="InterPro" id="IPR046357">
    <property type="entry name" value="PPIase_dom_sf"/>
</dbReference>